<dbReference type="Pfam" id="PF05222">
    <property type="entry name" value="AlaDh_PNT_N"/>
    <property type="match status" value="1"/>
</dbReference>
<comment type="catalytic activity">
    <reaction evidence="12">
        <text>NAD(+) + NADPH + H(+)(in) = NADH + NADP(+) + H(+)(out)</text>
        <dbReference type="Rhea" id="RHEA:47992"/>
        <dbReference type="ChEBI" id="CHEBI:15378"/>
        <dbReference type="ChEBI" id="CHEBI:57540"/>
        <dbReference type="ChEBI" id="CHEBI:57783"/>
        <dbReference type="ChEBI" id="CHEBI:57945"/>
        <dbReference type="ChEBI" id="CHEBI:58349"/>
        <dbReference type="EC" id="7.1.1.1"/>
    </reaction>
</comment>
<feature type="transmembrane region" description="Helical" evidence="13">
    <location>
        <begin position="722"/>
        <end position="746"/>
    </location>
</feature>
<evidence type="ECO:0000256" key="1">
    <source>
        <dbReference type="ARBA" id="ARBA00004429"/>
    </source>
</evidence>
<dbReference type="Gene3D" id="3.40.50.720">
    <property type="entry name" value="NAD(P)-binding Rossmann-like Domain"/>
    <property type="match status" value="2"/>
</dbReference>
<keyword evidence="8" id="KW-1278">Translocase</keyword>
<dbReference type="GO" id="GO:0008750">
    <property type="term" value="F:proton-translocating NAD(P)+ transhydrogenase activity"/>
    <property type="evidence" value="ECO:0007669"/>
    <property type="project" value="UniProtKB-EC"/>
</dbReference>
<dbReference type="AlphaFoldDB" id="A0A8J2SQZ4"/>
<dbReference type="SUPFAM" id="SSF51735">
    <property type="entry name" value="NAD(P)-binding Rossmann-fold domains"/>
    <property type="match status" value="1"/>
</dbReference>
<keyword evidence="11 13" id="KW-0472">Membrane</keyword>
<evidence type="ECO:0000259" key="15">
    <source>
        <dbReference type="SMART" id="SM01002"/>
    </source>
</evidence>
<dbReference type="Pfam" id="PF02233">
    <property type="entry name" value="PNTB"/>
    <property type="match status" value="1"/>
</dbReference>
<dbReference type="Pfam" id="PF01262">
    <property type="entry name" value="AlaDh_PNT_C"/>
    <property type="match status" value="1"/>
</dbReference>
<dbReference type="OrthoDB" id="37244at2759"/>
<keyword evidence="3" id="KW-1003">Cell membrane</keyword>
<dbReference type="FunFam" id="3.40.50.1220:FF:000002">
    <property type="entry name" value="NAD(P) transhydrogenase subunit beta"/>
    <property type="match status" value="1"/>
</dbReference>
<keyword evidence="9 13" id="KW-1133">Transmembrane helix</keyword>
<evidence type="ECO:0000256" key="13">
    <source>
        <dbReference type="SAM" id="Phobius"/>
    </source>
</evidence>
<dbReference type="InterPro" id="IPR026255">
    <property type="entry name" value="NADP_transhyd_a"/>
</dbReference>
<dbReference type="EC" id="7.1.1.1" evidence="2"/>
<feature type="domain" description="Alanine dehydrogenase/pyridine nucleotide transhydrogenase N-terminal" evidence="16">
    <location>
        <begin position="50"/>
        <end position="183"/>
    </location>
</feature>
<feature type="transmembrane region" description="Helical" evidence="13">
    <location>
        <begin position="781"/>
        <end position="800"/>
    </location>
</feature>
<keyword evidence="4" id="KW-0997">Cell inner membrane</keyword>
<feature type="transmembrane region" description="Helical" evidence="13">
    <location>
        <begin position="537"/>
        <end position="555"/>
    </location>
</feature>
<dbReference type="InterPro" id="IPR007698">
    <property type="entry name" value="AlaDH/PNT_NAD(H)-bd"/>
</dbReference>
<organism evidence="17 18">
    <name type="scientific">Pelagomonas calceolata</name>
    <dbReference type="NCBI Taxonomy" id="35677"/>
    <lineage>
        <taxon>Eukaryota</taxon>
        <taxon>Sar</taxon>
        <taxon>Stramenopiles</taxon>
        <taxon>Ochrophyta</taxon>
        <taxon>Pelagophyceae</taxon>
        <taxon>Pelagomonadales</taxon>
        <taxon>Pelagomonadaceae</taxon>
        <taxon>Pelagomonas</taxon>
    </lineage>
</organism>
<comment type="subcellular location">
    <subcellularLocation>
        <location evidence="1">Cell inner membrane</location>
        <topology evidence="1">Multi-pass membrane protein</topology>
    </subcellularLocation>
</comment>
<dbReference type="InterPro" id="IPR034300">
    <property type="entry name" value="PNTB-like"/>
</dbReference>
<evidence type="ECO:0000256" key="2">
    <source>
        <dbReference type="ARBA" id="ARBA00012943"/>
    </source>
</evidence>
<comment type="caution">
    <text evidence="17">The sequence shown here is derived from an EMBL/GenBank/DDBJ whole genome shotgun (WGS) entry which is preliminary data.</text>
</comment>
<protein>
    <recommendedName>
        <fullName evidence="2">proton-translocating NAD(P)(+) transhydrogenase</fullName>
        <ecNumber evidence="2">7.1.1.1</ecNumber>
    </recommendedName>
</protein>
<evidence type="ECO:0000256" key="12">
    <source>
        <dbReference type="ARBA" id="ARBA00048202"/>
    </source>
</evidence>
<dbReference type="SMART" id="SM01002">
    <property type="entry name" value="AlaDh_PNT_C"/>
    <property type="match status" value="1"/>
</dbReference>
<feature type="transmembrane region" description="Helical" evidence="13">
    <location>
        <begin position="575"/>
        <end position="594"/>
    </location>
</feature>
<evidence type="ECO:0000256" key="6">
    <source>
        <dbReference type="ARBA" id="ARBA00022741"/>
    </source>
</evidence>
<keyword evidence="14" id="KW-0732">Signal</keyword>
<dbReference type="InterPro" id="IPR029035">
    <property type="entry name" value="DHS-like_NAD/FAD-binding_dom"/>
</dbReference>
<dbReference type="SMART" id="SM01003">
    <property type="entry name" value="AlaDh_PNT_N"/>
    <property type="match status" value="1"/>
</dbReference>
<keyword evidence="18" id="KW-1185">Reference proteome</keyword>
<dbReference type="Gene3D" id="3.40.50.1220">
    <property type="entry name" value="TPP-binding domain"/>
    <property type="match status" value="1"/>
</dbReference>
<dbReference type="GO" id="GO:0006740">
    <property type="term" value="P:NADPH regeneration"/>
    <property type="evidence" value="ECO:0007669"/>
    <property type="project" value="TreeGrafter"/>
</dbReference>
<evidence type="ECO:0000313" key="18">
    <source>
        <dbReference type="Proteomes" id="UP000789595"/>
    </source>
</evidence>
<dbReference type="SUPFAM" id="SSF52467">
    <property type="entry name" value="DHS-like NAD/FAD-binding domain"/>
    <property type="match status" value="1"/>
</dbReference>
<dbReference type="PANTHER" id="PTHR10160">
    <property type="entry name" value="NAD(P) TRANSHYDROGENASE"/>
    <property type="match status" value="1"/>
</dbReference>
<feature type="transmembrane region" description="Helical" evidence="13">
    <location>
        <begin position="689"/>
        <end position="710"/>
    </location>
</feature>
<sequence>MRFSPLLLAVAAHALAPLPRAKNLGRRGAVVSEPETKAGNARSYADLTIGVVPESDPTENRVAQTPESLALLVKAGFNAKVASNAGAAAGFSDDMYKNVGASIVTEDEAWAADIVTKIAPPSPAEAAKIQDRTLLSMVQPPQNEALMQQLQDQGSTVFAMDCIPRLLSRGQAFDALSSQANLAGFRAVIEAAHAYGRTMAGSMTAAGKLAPARVLVLGAGVAGLAAIQTAKNMGAVVLGYDVRPVVKEQVESMGGQFLKVPYEEDGAGQGGYAKEMSDEYKAAEQAMLTDEVAKADVVITTALIPGRKAPVLIPEAMVAGMKRGSVIVDMASVNGGNVVGTVDGQKVTTKNGVSILGYSDLPSRLPTAASQLFGRNQANFLLSVGPQTTGTKGEFVVDYEDPAVRGMLVVDGGKLTWPAPPYEPPPAPKQATVEVEEEEIDPQVAINEKVQGDATALTAVAALTIGVGLASGGDVSNAALFGAFCLASFAGQQAVWGVAPALHSPLMAVTNAVSGLTALGGAALLDPSDPIPHTPAQFLGAFAVAVSAINIAGGFRVTDAMLQLFRREGDPEPPLSYFAAPVGLAAIATLGAAATDPTSVLPDVVAGAAATACVAGIGGLASQDTARYGNAAAVAGVGLAVVATFAHVIQASPGDLGGVLSLGALLAAGGAGGYVVAGGVGPAELPQTVAAFHSLVGIAAVATAVGEFLAHAEELGVGGGVAAVLAAVVGGVTFSGSIVAYAKLAGLTSSSPLAKNDLINGALLVGALGTGALAVSQGVTMAPALAASGALSAVLGYFLVSSIGGADMPVVITVLNSYSGWALAAEGALLKDPTLASVGALIGFSGAILTKIMCDAMNRDVVEVVLGGKAAAPVVEGDVVDLGPHREIDAAGAAAALVAANSVLIVPGYGLAVAKAQYVVAELVDELRKAGKKVGFGIHPVAGRMPGQLNVLLAEAGVPYDIVYELEECNDDFADTDVSIVLGASDTVNSGALDDPNSPIAGMPVLRVWDAETTIAFKRSMGSTGYAGVANPTFYKENTQMLLGDAKDTASALLESLRAQL</sequence>
<dbReference type="InterPro" id="IPR024605">
    <property type="entry name" value="NADP_transhyd_a_C"/>
</dbReference>
<dbReference type="InterPro" id="IPR007886">
    <property type="entry name" value="AlaDH/PNT_N"/>
</dbReference>
<feature type="signal peptide" evidence="14">
    <location>
        <begin position="1"/>
        <end position="21"/>
    </location>
</feature>
<evidence type="ECO:0000256" key="14">
    <source>
        <dbReference type="SAM" id="SignalP"/>
    </source>
</evidence>
<proteinExistence type="predicted"/>
<evidence type="ECO:0000313" key="17">
    <source>
        <dbReference type="EMBL" id="CAH0372332.1"/>
    </source>
</evidence>
<feature type="transmembrane region" description="Helical" evidence="13">
    <location>
        <begin position="600"/>
        <end position="621"/>
    </location>
</feature>
<keyword evidence="7" id="KW-0521">NADP</keyword>
<evidence type="ECO:0000259" key="16">
    <source>
        <dbReference type="SMART" id="SM01003"/>
    </source>
</evidence>
<evidence type="ECO:0000256" key="10">
    <source>
        <dbReference type="ARBA" id="ARBA00023027"/>
    </source>
</evidence>
<dbReference type="Proteomes" id="UP000789595">
    <property type="component" value="Unassembled WGS sequence"/>
</dbReference>
<feature type="transmembrane region" description="Helical" evidence="13">
    <location>
        <begin position="656"/>
        <end position="677"/>
    </location>
</feature>
<dbReference type="GO" id="GO:0005886">
    <property type="term" value="C:plasma membrane"/>
    <property type="evidence" value="ECO:0007669"/>
    <property type="project" value="UniProtKB-SubCell"/>
</dbReference>
<dbReference type="InterPro" id="IPR036291">
    <property type="entry name" value="NAD(P)-bd_dom_sf"/>
</dbReference>
<feature type="transmembrane region" description="Helical" evidence="13">
    <location>
        <begin position="628"/>
        <end position="650"/>
    </location>
</feature>
<reference evidence="17" key="1">
    <citation type="submission" date="2021-11" db="EMBL/GenBank/DDBJ databases">
        <authorList>
            <consortium name="Genoscope - CEA"/>
            <person name="William W."/>
        </authorList>
    </citation>
    <scope>NUCLEOTIDE SEQUENCE</scope>
</reference>
<dbReference type="NCBIfam" id="TIGR00561">
    <property type="entry name" value="pntA"/>
    <property type="match status" value="1"/>
</dbReference>
<evidence type="ECO:0000256" key="3">
    <source>
        <dbReference type="ARBA" id="ARBA00022475"/>
    </source>
</evidence>
<feature type="domain" description="Alanine dehydrogenase/pyridine nucleotide transhydrogenase NAD(H)-binding" evidence="15">
    <location>
        <begin position="192"/>
        <end position="357"/>
    </location>
</feature>
<evidence type="ECO:0000256" key="4">
    <source>
        <dbReference type="ARBA" id="ARBA00022519"/>
    </source>
</evidence>
<dbReference type="PANTHER" id="PTHR10160:SF19">
    <property type="entry name" value="PROTON-TRANSLOCATING NAD(P)(+) TRANSHYDROGENASE"/>
    <property type="match status" value="1"/>
</dbReference>
<evidence type="ECO:0000256" key="11">
    <source>
        <dbReference type="ARBA" id="ARBA00023136"/>
    </source>
</evidence>
<dbReference type="EMBL" id="CAKKNE010000003">
    <property type="protein sequence ID" value="CAH0372332.1"/>
    <property type="molecule type" value="Genomic_DNA"/>
</dbReference>
<gene>
    <name evidence="17" type="ORF">PECAL_3P23170</name>
</gene>
<name>A0A8J2SQZ4_9STRA</name>
<dbReference type="NCBIfam" id="NF006942">
    <property type="entry name" value="PRK09424.1"/>
    <property type="match status" value="1"/>
</dbReference>
<feature type="chain" id="PRO_5035211507" description="proton-translocating NAD(P)(+) transhydrogenase" evidence="14">
    <location>
        <begin position="22"/>
        <end position="1061"/>
    </location>
</feature>
<dbReference type="GO" id="GO:0050661">
    <property type="term" value="F:NADP binding"/>
    <property type="evidence" value="ECO:0007669"/>
    <property type="project" value="TreeGrafter"/>
</dbReference>
<dbReference type="CDD" id="cd05304">
    <property type="entry name" value="Rubrum_tdh"/>
    <property type="match status" value="1"/>
</dbReference>
<keyword evidence="10" id="KW-0520">NAD</keyword>
<keyword evidence="5 13" id="KW-0812">Transmembrane</keyword>
<dbReference type="SUPFAM" id="SSF52283">
    <property type="entry name" value="Formate/glycerate dehydrogenase catalytic domain-like"/>
    <property type="match status" value="1"/>
</dbReference>
<feature type="transmembrane region" description="Helical" evidence="13">
    <location>
        <begin position="758"/>
        <end position="775"/>
    </location>
</feature>
<evidence type="ECO:0000256" key="8">
    <source>
        <dbReference type="ARBA" id="ARBA00022967"/>
    </source>
</evidence>
<evidence type="ECO:0000256" key="5">
    <source>
        <dbReference type="ARBA" id="ARBA00022692"/>
    </source>
</evidence>
<evidence type="ECO:0000256" key="7">
    <source>
        <dbReference type="ARBA" id="ARBA00022857"/>
    </source>
</evidence>
<evidence type="ECO:0000256" key="9">
    <source>
        <dbReference type="ARBA" id="ARBA00022989"/>
    </source>
</evidence>
<dbReference type="GO" id="GO:0005743">
    <property type="term" value="C:mitochondrial inner membrane"/>
    <property type="evidence" value="ECO:0007669"/>
    <property type="project" value="TreeGrafter"/>
</dbReference>
<dbReference type="Pfam" id="PF12769">
    <property type="entry name" value="PNTB_4TM"/>
    <property type="match status" value="1"/>
</dbReference>
<accession>A0A8J2SQZ4</accession>
<keyword evidence="6" id="KW-0547">Nucleotide-binding</keyword>